<dbReference type="EMBL" id="BPLR01020209">
    <property type="protein sequence ID" value="GIX75913.1"/>
    <property type="molecule type" value="Genomic_DNA"/>
</dbReference>
<evidence type="ECO:0000313" key="2">
    <source>
        <dbReference type="Proteomes" id="UP001054945"/>
    </source>
</evidence>
<reference evidence="1 2" key="1">
    <citation type="submission" date="2021-06" db="EMBL/GenBank/DDBJ databases">
        <title>Caerostris extrusa draft genome.</title>
        <authorList>
            <person name="Kono N."/>
            <person name="Arakawa K."/>
        </authorList>
    </citation>
    <scope>NUCLEOTIDE SEQUENCE [LARGE SCALE GENOMIC DNA]</scope>
</reference>
<name>A0AAV4MU45_CAEEX</name>
<organism evidence="1 2">
    <name type="scientific">Caerostris extrusa</name>
    <name type="common">Bark spider</name>
    <name type="synonym">Caerostris bankana</name>
    <dbReference type="NCBI Taxonomy" id="172846"/>
    <lineage>
        <taxon>Eukaryota</taxon>
        <taxon>Metazoa</taxon>
        <taxon>Ecdysozoa</taxon>
        <taxon>Arthropoda</taxon>
        <taxon>Chelicerata</taxon>
        <taxon>Arachnida</taxon>
        <taxon>Araneae</taxon>
        <taxon>Araneomorphae</taxon>
        <taxon>Entelegynae</taxon>
        <taxon>Araneoidea</taxon>
        <taxon>Araneidae</taxon>
        <taxon>Caerostris</taxon>
    </lineage>
</organism>
<protein>
    <submittedName>
        <fullName evidence="1">Uncharacterized protein</fullName>
    </submittedName>
</protein>
<sequence>MEGICNHLLPCFELHILCPESLVANWIACVVYATLTLYSTVILGKLECSLINCIPASLTLYSTVILKTGIPFDNIKTICYKQQKSRIAKIEIMNYNKAGTFSAKHPFSERRLTVSIQPGVPCNAVFGLETETKQTTSYR</sequence>
<keyword evidence="2" id="KW-1185">Reference proteome</keyword>
<evidence type="ECO:0000313" key="1">
    <source>
        <dbReference type="EMBL" id="GIX75913.1"/>
    </source>
</evidence>
<accession>A0AAV4MU45</accession>
<comment type="caution">
    <text evidence="1">The sequence shown here is derived from an EMBL/GenBank/DDBJ whole genome shotgun (WGS) entry which is preliminary data.</text>
</comment>
<dbReference type="AlphaFoldDB" id="A0AAV4MU45"/>
<dbReference type="Proteomes" id="UP001054945">
    <property type="component" value="Unassembled WGS sequence"/>
</dbReference>
<gene>
    <name evidence="1" type="ORF">CEXT_282011</name>
</gene>
<proteinExistence type="predicted"/>